<keyword evidence="2" id="KW-1185">Reference proteome</keyword>
<gene>
    <name evidence="1" type="ORF">JIG36_31890</name>
</gene>
<protein>
    <submittedName>
        <fullName evidence="1">Uncharacterized protein</fullName>
    </submittedName>
</protein>
<reference evidence="1 2" key="1">
    <citation type="submission" date="2021-01" db="EMBL/GenBank/DDBJ databases">
        <title>Actinoplanes sp. nov. LDG1-06 isolated from lichen.</title>
        <authorList>
            <person name="Saeng-In P."/>
            <person name="Phongsopitanun W."/>
            <person name="Kanchanasin P."/>
            <person name="Yuki M."/>
            <person name="Kudo T."/>
            <person name="Ohkuma M."/>
            <person name="Tanasupawat S."/>
        </authorList>
    </citation>
    <scope>NUCLEOTIDE SEQUENCE [LARGE SCALE GENOMIC DNA]</scope>
    <source>
        <strain evidence="1 2">LDG1-06</strain>
    </source>
</reference>
<comment type="caution">
    <text evidence="1">The sequence shown here is derived from an EMBL/GenBank/DDBJ whole genome shotgun (WGS) entry which is preliminary data.</text>
</comment>
<proteinExistence type="predicted"/>
<organism evidence="1 2">
    <name type="scientific">Paractinoplanes ovalisporus</name>
    <dbReference type="NCBI Taxonomy" id="2810368"/>
    <lineage>
        <taxon>Bacteria</taxon>
        <taxon>Bacillati</taxon>
        <taxon>Actinomycetota</taxon>
        <taxon>Actinomycetes</taxon>
        <taxon>Micromonosporales</taxon>
        <taxon>Micromonosporaceae</taxon>
        <taxon>Paractinoplanes</taxon>
    </lineage>
</organism>
<name>A0ABS2AJY8_9ACTN</name>
<evidence type="ECO:0000313" key="2">
    <source>
        <dbReference type="Proteomes" id="UP000632138"/>
    </source>
</evidence>
<dbReference type="Gene3D" id="2.20.130.10">
    <property type="entry name" value="CAC2371-like domains"/>
    <property type="match status" value="1"/>
</dbReference>
<evidence type="ECO:0000313" key="1">
    <source>
        <dbReference type="EMBL" id="MBM2620126.1"/>
    </source>
</evidence>
<dbReference type="SUPFAM" id="SSF53335">
    <property type="entry name" value="S-adenosyl-L-methionine-dependent methyltransferases"/>
    <property type="match status" value="1"/>
</dbReference>
<dbReference type="Proteomes" id="UP000632138">
    <property type="component" value="Unassembled WGS sequence"/>
</dbReference>
<dbReference type="EMBL" id="JAENHP010000013">
    <property type="protein sequence ID" value="MBM2620126.1"/>
    <property type="molecule type" value="Genomic_DNA"/>
</dbReference>
<accession>A0ABS2AJY8</accession>
<dbReference type="Gene3D" id="3.40.50.150">
    <property type="entry name" value="Vaccinia Virus protein VP39"/>
    <property type="match status" value="1"/>
</dbReference>
<dbReference type="InterPro" id="IPR029063">
    <property type="entry name" value="SAM-dependent_MTases_sf"/>
</dbReference>
<sequence>MSPDLIEDRDVDALAASVLRLMNARKPGADYLLDVSAIPGLPPLLSQYVRHVETGSAEAGRFDVVTALGPSLAGLSLAGYTAAVRRLAAHLVPGGLLILEPFRLPGAQAGRGVHAEVNRYEDRTVSSVRHVAPRDGAHVVARHALIADEHGVRHVHDERVYHSFGPVELRVVLAAADCAADLLPTALAGGPVVLGTRRRTPRGR</sequence>
<dbReference type="RefSeq" id="WP_203380110.1">
    <property type="nucleotide sequence ID" value="NZ_JAENHP010000013.1"/>
</dbReference>